<dbReference type="AlphaFoldDB" id="A0A9P0KD31"/>
<name>A0A9P0KD31_ACAOB</name>
<proteinExistence type="predicted"/>
<organism evidence="2 3">
    <name type="scientific">Acanthoscelides obtectus</name>
    <name type="common">Bean weevil</name>
    <name type="synonym">Bruchus obtectus</name>
    <dbReference type="NCBI Taxonomy" id="200917"/>
    <lineage>
        <taxon>Eukaryota</taxon>
        <taxon>Metazoa</taxon>
        <taxon>Ecdysozoa</taxon>
        <taxon>Arthropoda</taxon>
        <taxon>Hexapoda</taxon>
        <taxon>Insecta</taxon>
        <taxon>Pterygota</taxon>
        <taxon>Neoptera</taxon>
        <taxon>Endopterygota</taxon>
        <taxon>Coleoptera</taxon>
        <taxon>Polyphaga</taxon>
        <taxon>Cucujiformia</taxon>
        <taxon>Chrysomeloidea</taxon>
        <taxon>Chrysomelidae</taxon>
        <taxon>Bruchinae</taxon>
        <taxon>Bruchini</taxon>
        <taxon>Acanthoscelides</taxon>
    </lineage>
</organism>
<accession>A0A9P0KD31</accession>
<evidence type="ECO:0000313" key="2">
    <source>
        <dbReference type="EMBL" id="CAH1971289.1"/>
    </source>
</evidence>
<sequence length="118" mass="13272">MEEEKPDSPPTPAKSLAESDGKSSPKSPTIRALRMRFHRMLSAGNLKSGGSSGVDSTKGYRSFDEDALAFYKSRTRLGMPMKKTARRRPLYKRVHEKCLNWAALDAPRPSSFNEKDLR</sequence>
<comment type="caution">
    <text evidence="2">The sequence shown here is derived from an EMBL/GenBank/DDBJ whole genome shotgun (WGS) entry which is preliminary data.</text>
</comment>
<keyword evidence="3" id="KW-1185">Reference proteome</keyword>
<evidence type="ECO:0000256" key="1">
    <source>
        <dbReference type="SAM" id="MobiDB-lite"/>
    </source>
</evidence>
<dbReference type="Proteomes" id="UP001152888">
    <property type="component" value="Unassembled WGS sequence"/>
</dbReference>
<dbReference type="OrthoDB" id="6711828at2759"/>
<dbReference type="EMBL" id="CAKOFQ010006783">
    <property type="protein sequence ID" value="CAH1971289.1"/>
    <property type="molecule type" value="Genomic_DNA"/>
</dbReference>
<feature type="region of interest" description="Disordered" evidence="1">
    <location>
        <begin position="1"/>
        <end position="30"/>
    </location>
</feature>
<reference evidence="2" key="1">
    <citation type="submission" date="2022-03" db="EMBL/GenBank/DDBJ databases">
        <authorList>
            <person name="Sayadi A."/>
        </authorList>
    </citation>
    <scope>NUCLEOTIDE SEQUENCE</scope>
</reference>
<protein>
    <submittedName>
        <fullName evidence="2">Uncharacterized protein</fullName>
    </submittedName>
</protein>
<evidence type="ECO:0000313" key="3">
    <source>
        <dbReference type="Proteomes" id="UP001152888"/>
    </source>
</evidence>
<gene>
    <name evidence="2" type="ORF">ACAOBT_LOCUS9355</name>
</gene>